<dbReference type="Gene3D" id="3.40.190.80">
    <property type="match status" value="1"/>
</dbReference>
<proteinExistence type="inferred from homology"/>
<accession>A0A0X3BNG0</accession>
<dbReference type="PANTHER" id="PTHR20854:SF4">
    <property type="entry name" value="INOSITOL-1-MONOPHOSPHATASE-RELATED"/>
    <property type="match status" value="1"/>
</dbReference>
<dbReference type="Proteomes" id="UP000069850">
    <property type="component" value="Chromosome 1"/>
</dbReference>
<evidence type="ECO:0000256" key="7">
    <source>
        <dbReference type="ARBA" id="ARBA00023277"/>
    </source>
</evidence>
<dbReference type="AlphaFoldDB" id="A0A0X3BNG0"/>
<dbReference type="OrthoDB" id="58111at2157"/>
<evidence type="ECO:0000313" key="10">
    <source>
        <dbReference type="EMBL" id="CVK33656.1"/>
    </source>
</evidence>
<feature type="binding site" evidence="9">
    <location>
        <position position="85"/>
    </location>
    <ligand>
        <name>Mg(2+)</name>
        <dbReference type="ChEBI" id="CHEBI:18420"/>
        <label>1</label>
        <note>catalytic</note>
    </ligand>
</feature>
<dbReference type="PRINTS" id="PR00377">
    <property type="entry name" value="IMPHPHTASES"/>
</dbReference>
<gene>
    <name evidence="10" type="primary">suhB</name>
    <name evidence="10" type="ORF">MMAB1_2443</name>
</gene>
<keyword evidence="4 9" id="KW-0479">Metal-binding</keyword>
<protein>
    <recommendedName>
        <fullName evidence="3">fructose-bisphosphatase</fullName>
        <ecNumber evidence="3">3.1.3.11</ecNumber>
    </recommendedName>
</protein>
<dbReference type="GO" id="GO:0006020">
    <property type="term" value="P:inositol metabolic process"/>
    <property type="evidence" value="ECO:0007669"/>
    <property type="project" value="TreeGrafter"/>
</dbReference>
<evidence type="ECO:0000256" key="9">
    <source>
        <dbReference type="PIRSR" id="PIRSR600760-2"/>
    </source>
</evidence>
<dbReference type="PANTHER" id="PTHR20854">
    <property type="entry name" value="INOSITOL MONOPHOSPHATASE"/>
    <property type="match status" value="1"/>
</dbReference>
<dbReference type="KEGG" id="mema:MMAB1_2443"/>
<dbReference type="GO" id="GO:0007165">
    <property type="term" value="P:signal transduction"/>
    <property type="evidence" value="ECO:0007669"/>
    <property type="project" value="TreeGrafter"/>
</dbReference>
<evidence type="ECO:0000256" key="6">
    <source>
        <dbReference type="ARBA" id="ARBA00022842"/>
    </source>
</evidence>
<dbReference type="GO" id="GO:0008934">
    <property type="term" value="F:inositol monophosphate 1-phosphatase activity"/>
    <property type="evidence" value="ECO:0007669"/>
    <property type="project" value="TreeGrafter"/>
</dbReference>
<feature type="binding site" evidence="9">
    <location>
        <position position="88"/>
    </location>
    <ligand>
        <name>Mg(2+)</name>
        <dbReference type="ChEBI" id="CHEBI:18420"/>
        <label>1</label>
        <note>catalytic</note>
    </ligand>
</feature>
<evidence type="ECO:0000256" key="3">
    <source>
        <dbReference type="ARBA" id="ARBA00013093"/>
    </source>
</evidence>
<comment type="similarity">
    <text evidence="8">Belongs to the inositol monophosphatase superfamily. FBPase class 4 family.</text>
</comment>
<evidence type="ECO:0000256" key="8">
    <source>
        <dbReference type="ARBA" id="ARBA00038103"/>
    </source>
</evidence>
<evidence type="ECO:0000256" key="4">
    <source>
        <dbReference type="ARBA" id="ARBA00022723"/>
    </source>
</evidence>
<dbReference type="Pfam" id="PF00459">
    <property type="entry name" value="Inositol_P"/>
    <property type="match status" value="1"/>
</dbReference>
<dbReference type="GO" id="GO:0046872">
    <property type="term" value="F:metal ion binding"/>
    <property type="evidence" value="ECO:0007669"/>
    <property type="project" value="UniProtKB-KW"/>
</dbReference>
<keyword evidence="5 10" id="KW-0378">Hydrolase</keyword>
<evidence type="ECO:0000313" key="11">
    <source>
        <dbReference type="Proteomes" id="UP000069850"/>
    </source>
</evidence>
<evidence type="ECO:0000256" key="1">
    <source>
        <dbReference type="ARBA" id="ARBA00001273"/>
    </source>
</evidence>
<dbReference type="RefSeq" id="WP_062264779.1">
    <property type="nucleotide sequence ID" value="NZ_LT158599.1"/>
</dbReference>
<keyword evidence="7" id="KW-0119">Carbohydrate metabolism</keyword>
<name>A0A0X3BNG0_9EURY</name>
<evidence type="ECO:0000256" key="2">
    <source>
        <dbReference type="ARBA" id="ARBA00001946"/>
    </source>
</evidence>
<comment type="catalytic activity">
    <reaction evidence="1">
        <text>beta-D-fructose 1,6-bisphosphate + H2O = beta-D-fructose 6-phosphate + phosphate</text>
        <dbReference type="Rhea" id="RHEA:11064"/>
        <dbReference type="ChEBI" id="CHEBI:15377"/>
        <dbReference type="ChEBI" id="CHEBI:32966"/>
        <dbReference type="ChEBI" id="CHEBI:43474"/>
        <dbReference type="ChEBI" id="CHEBI:57634"/>
        <dbReference type="EC" id="3.1.3.11"/>
    </reaction>
</comment>
<feature type="binding site" evidence="9">
    <location>
        <position position="68"/>
    </location>
    <ligand>
        <name>Mg(2+)</name>
        <dbReference type="ChEBI" id="CHEBI:18420"/>
        <label>1</label>
        <note>catalytic</note>
    </ligand>
</feature>
<dbReference type="Gene3D" id="3.30.540.10">
    <property type="entry name" value="Fructose-1,6-Bisphosphatase, subunit A, domain 1"/>
    <property type="match status" value="1"/>
</dbReference>
<feature type="binding site" evidence="9">
    <location>
        <position position="208"/>
    </location>
    <ligand>
        <name>Mg(2+)</name>
        <dbReference type="ChEBI" id="CHEBI:18420"/>
        <label>1</label>
        <note>catalytic</note>
    </ligand>
</feature>
<reference evidence="10 11" key="1">
    <citation type="submission" date="2016-01" db="EMBL/GenBank/DDBJ databases">
        <authorList>
            <person name="Manzoor S."/>
        </authorList>
    </citation>
    <scope>NUCLEOTIDE SEQUENCE [LARGE SCALE GENOMIC DNA]</scope>
    <source>
        <strain evidence="10">Methanoculleus sp MAB1</strain>
    </source>
</reference>
<sequence length="259" mass="27978">MTEFIRACDDLAGVVRDAVAGLAGTPEAGEYVRMGADGTPTKKIDQVAEEIVVDYFTSHPFCRRLISEELGCAEMSGEKGTIFLDPVDGTYNAVVGIPFYALSIAYAEEGIVQQGYVQNLATGETFHAVRSRGACLDGRPVHVSDTSLLEESAMSVYGRKFDPTRVLEVSRKIRRWRLLGASALELCYVGCGRIDGFIDVRGTLRVTDAAAGMLVCEEAGGTVSDLEGRTLIFPDEVSVGRSLVATNGVVHNKVIEYLR</sequence>
<dbReference type="GO" id="GO:0042132">
    <property type="term" value="F:fructose 1,6-bisphosphate 1-phosphatase activity"/>
    <property type="evidence" value="ECO:0007669"/>
    <property type="project" value="UniProtKB-EC"/>
</dbReference>
<organism evidence="10 11">
    <name type="scientific">Methanoculleus bourgensis</name>
    <dbReference type="NCBI Taxonomy" id="83986"/>
    <lineage>
        <taxon>Archaea</taxon>
        <taxon>Methanobacteriati</taxon>
        <taxon>Methanobacteriota</taxon>
        <taxon>Stenosarchaea group</taxon>
        <taxon>Methanomicrobia</taxon>
        <taxon>Methanomicrobiales</taxon>
        <taxon>Methanomicrobiaceae</taxon>
        <taxon>Methanoculleus</taxon>
    </lineage>
</organism>
<comment type="cofactor">
    <cofactor evidence="2 9">
        <name>Mg(2+)</name>
        <dbReference type="ChEBI" id="CHEBI:18420"/>
    </cofactor>
</comment>
<dbReference type="EC" id="3.1.3.11" evidence="3"/>
<evidence type="ECO:0000256" key="5">
    <source>
        <dbReference type="ARBA" id="ARBA00022801"/>
    </source>
</evidence>
<dbReference type="GeneID" id="27138098"/>
<dbReference type="EMBL" id="LT158599">
    <property type="protein sequence ID" value="CVK33656.1"/>
    <property type="molecule type" value="Genomic_DNA"/>
</dbReference>
<dbReference type="InterPro" id="IPR000760">
    <property type="entry name" value="Inositol_monophosphatase-like"/>
</dbReference>
<dbReference type="SUPFAM" id="SSF56655">
    <property type="entry name" value="Carbohydrate phosphatase"/>
    <property type="match status" value="1"/>
</dbReference>
<dbReference type="NCBIfam" id="NF009321">
    <property type="entry name" value="PRK12676.1"/>
    <property type="match status" value="1"/>
</dbReference>
<keyword evidence="6 9" id="KW-0460">Magnesium</keyword>
<dbReference type="FunFam" id="3.40.190.80:FF:000020">
    <property type="entry name" value="Fructose-1,6-bisphosphatase/inositol-1-monophosphatase"/>
    <property type="match status" value="1"/>
</dbReference>